<accession>A0A1D9M9T3</accession>
<dbReference type="KEGG" id="rhp:LPB142_03995"/>
<dbReference type="EMBL" id="CP017781">
    <property type="protein sequence ID" value="AOZ68581.1"/>
    <property type="molecule type" value="Genomic_DNA"/>
</dbReference>
<evidence type="ECO:0000313" key="3">
    <source>
        <dbReference type="Proteomes" id="UP000176562"/>
    </source>
</evidence>
<dbReference type="AlphaFoldDB" id="A0A1D9M9T3"/>
<evidence type="ECO:0000259" key="1">
    <source>
        <dbReference type="PROSITE" id="PS50911"/>
    </source>
</evidence>
<dbReference type="Proteomes" id="UP000176562">
    <property type="component" value="Chromosome"/>
</dbReference>
<dbReference type="RefSeq" id="WP_068767135.1">
    <property type="nucleotide sequence ID" value="NZ_CP017781.1"/>
</dbReference>
<protein>
    <recommendedName>
        <fullName evidence="1">Peptidase C51 domain-containing protein</fullName>
    </recommendedName>
</protein>
<dbReference type="STRING" id="1850250.LPB142_03995"/>
<keyword evidence="3" id="KW-1185">Reference proteome</keyword>
<sequence>MTTDTASNRRLRLPLMLTLMIALGACGMKAPERAEAMNFARAETSSHQQIDPARRDRAVAIAKELRARGQRVWCVPFARNASGIDLRGNAKTWWSQAAGVYQRSHTPKVGAVMAFSATRKMPLGHVAVVSKVVSDREILIDHANWRRNQISLGMKVIDVSKANDWSQVKVTNTGARTYPVAGFISK</sequence>
<dbReference type="InterPro" id="IPR038765">
    <property type="entry name" value="Papain-like_cys_pep_sf"/>
</dbReference>
<organism evidence="2 3">
    <name type="scientific">Rhodobacter xanthinilyticus</name>
    <dbReference type="NCBI Taxonomy" id="1850250"/>
    <lineage>
        <taxon>Bacteria</taxon>
        <taxon>Pseudomonadati</taxon>
        <taxon>Pseudomonadota</taxon>
        <taxon>Alphaproteobacteria</taxon>
        <taxon>Rhodobacterales</taxon>
        <taxon>Rhodobacter group</taxon>
        <taxon>Rhodobacter</taxon>
    </lineage>
</organism>
<evidence type="ECO:0000313" key="2">
    <source>
        <dbReference type="EMBL" id="AOZ68581.1"/>
    </source>
</evidence>
<proteinExistence type="predicted"/>
<dbReference type="SUPFAM" id="SSF54001">
    <property type="entry name" value="Cysteine proteinases"/>
    <property type="match status" value="1"/>
</dbReference>
<gene>
    <name evidence="2" type="ORF">LPB142_03995</name>
</gene>
<name>A0A1D9M9T3_9RHOB</name>
<feature type="domain" description="Peptidase C51" evidence="1">
    <location>
        <begin position="46"/>
        <end position="169"/>
    </location>
</feature>
<dbReference type="Pfam" id="PF05257">
    <property type="entry name" value="CHAP"/>
    <property type="match status" value="1"/>
</dbReference>
<dbReference type="InterPro" id="IPR007921">
    <property type="entry name" value="CHAP_dom"/>
</dbReference>
<reference evidence="2 3" key="1">
    <citation type="submission" date="2016-10" db="EMBL/GenBank/DDBJ databases">
        <title>Rhodobacter sp. LPB0142, isolated from sea water.</title>
        <authorList>
            <person name="Kim E."/>
            <person name="Yi H."/>
        </authorList>
    </citation>
    <scope>NUCLEOTIDE SEQUENCE [LARGE SCALE GENOMIC DNA]</scope>
    <source>
        <strain evidence="2 3">LPB0142</strain>
    </source>
</reference>
<dbReference type="Gene3D" id="3.90.1720.10">
    <property type="entry name" value="endopeptidase domain like (from Nostoc punctiforme)"/>
    <property type="match status" value="1"/>
</dbReference>
<dbReference type="PROSITE" id="PS50911">
    <property type="entry name" value="CHAP"/>
    <property type="match status" value="1"/>
</dbReference>